<dbReference type="GeneID" id="58718884"/>
<feature type="transmembrane region" description="Helical" evidence="6">
    <location>
        <begin position="210"/>
        <end position="227"/>
    </location>
</feature>
<dbReference type="Pfam" id="PF01943">
    <property type="entry name" value="Polysacc_synt"/>
    <property type="match status" value="1"/>
</dbReference>
<keyword evidence="5 6" id="KW-0472">Membrane</keyword>
<evidence type="ECO:0000256" key="4">
    <source>
        <dbReference type="ARBA" id="ARBA00022989"/>
    </source>
</evidence>
<feature type="transmembrane region" description="Helical" evidence="6">
    <location>
        <begin position="47"/>
        <end position="68"/>
    </location>
</feature>
<dbReference type="eggNOG" id="COG2244">
    <property type="taxonomic scope" value="Bacteria"/>
</dbReference>
<evidence type="ECO:0000313" key="7">
    <source>
        <dbReference type="EMBL" id="KGL37580.1"/>
    </source>
</evidence>
<dbReference type="GO" id="GO:0005886">
    <property type="term" value="C:plasma membrane"/>
    <property type="evidence" value="ECO:0007669"/>
    <property type="project" value="UniProtKB-SubCell"/>
</dbReference>
<feature type="transmembrane region" description="Helical" evidence="6">
    <location>
        <begin position="327"/>
        <end position="348"/>
    </location>
</feature>
<accession>A0A099W0L9</accession>
<dbReference type="InterPro" id="IPR050833">
    <property type="entry name" value="Poly_Biosynth_Transport"/>
</dbReference>
<dbReference type="Proteomes" id="UP000029844">
    <property type="component" value="Unassembled WGS sequence"/>
</dbReference>
<dbReference type="PANTHER" id="PTHR30250:SF11">
    <property type="entry name" value="O-ANTIGEN TRANSPORTER-RELATED"/>
    <property type="match status" value="1"/>
</dbReference>
<evidence type="ECO:0000313" key="8">
    <source>
        <dbReference type="Proteomes" id="UP000029844"/>
    </source>
</evidence>
<feature type="transmembrane region" description="Helical" evidence="6">
    <location>
        <begin position="170"/>
        <end position="189"/>
    </location>
</feature>
<dbReference type="InterPro" id="IPR002797">
    <property type="entry name" value="Polysacc_synth"/>
</dbReference>
<keyword evidence="2" id="KW-1003">Cell membrane</keyword>
<feature type="transmembrane region" description="Helical" evidence="6">
    <location>
        <begin position="12"/>
        <end position="35"/>
    </location>
</feature>
<evidence type="ECO:0000256" key="1">
    <source>
        <dbReference type="ARBA" id="ARBA00004651"/>
    </source>
</evidence>
<dbReference type="EMBL" id="JNFA01000031">
    <property type="protein sequence ID" value="KGL37580.1"/>
    <property type="molecule type" value="Genomic_DNA"/>
</dbReference>
<sequence>MSSKYKKLFQNTVLFSIGSMGSKLISLLLVVVFTHHLNPQEYGEVELISVIINLCLPFVTLSIYDAVLRFVMKDNENKGSVLMNGLMICVVVGILFITGSIIGIIFFGLGMNTLVIAAIIFAQSINLVFAQYARGTGRIKLYVVNGLLTAILIFSIVSVLLVYFHIGIMGYFIGMVIAFSVSNVILFCFSGKVAETLVKAPWDRDLMKRMLLYSLPLIPNTLMFWVMDTSDRLLIQSFLGLAANGYYAVANKIPVILNTLSSIFMQAWQLTAIEEGEQKDRDRFYSSVFNALASFMIIVSALILSILKWGFGIGLGSEFYEAWRFVPIQLFAVIFASFSSFIGVIYAVQMRTKQVFTTSFVGAALNLLLNLLLIPRMGLYGAAIATTISFLSVWIARLLQTRKYVKIRIKFLTLVPALAVLAAQAMFLYQTKVPNLLTNILAVSTILLINLRNIQFMIRNLLTKKRRKSDIA</sequence>
<keyword evidence="8" id="KW-1185">Reference proteome</keyword>
<name>A0A099W0L9_9LIST</name>
<feature type="transmembrane region" description="Helical" evidence="6">
    <location>
        <begin position="288"/>
        <end position="307"/>
    </location>
</feature>
<dbReference type="OrthoDB" id="3249502at2"/>
<reference evidence="7 8" key="1">
    <citation type="submission" date="2014-05" db="EMBL/GenBank/DDBJ databases">
        <title>Novel Listeriaceae from food processing environments.</title>
        <authorList>
            <person name="den Bakker H.C."/>
        </authorList>
    </citation>
    <scope>NUCLEOTIDE SEQUENCE [LARGE SCALE GENOMIC DNA]</scope>
    <source>
        <strain evidence="7 8">FSL A5-0281</strain>
    </source>
</reference>
<comment type="subcellular location">
    <subcellularLocation>
        <location evidence="1">Cell membrane</location>
        <topology evidence="1">Multi-pass membrane protein</topology>
    </subcellularLocation>
</comment>
<feature type="transmembrane region" description="Helical" evidence="6">
    <location>
        <begin position="436"/>
        <end position="458"/>
    </location>
</feature>
<evidence type="ECO:0000256" key="3">
    <source>
        <dbReference type="ARBA" id="ARBA00022692"/>
    </source>
</evidence>
<feature type="transmembrane region" description="Helical" evidence="6">
    <location>
        <begin position="113"/>
        <end position="130"/>
    </location>
</feature>
<dbReference type="STRING" id="1552123.EP57_16255"/>
<keyword evidence="3 6" id="KW-0812">Transmembrane</keyword>
<evidence type="ECO:0000256" key="5">
    <source>
        <dbReference type="ARBA" id="ARBA00023136"/>
    </source>
</evidence>
<feature type="transmembrane region" description="Helical" evidence="6">
    <location>
        <begin position="379"/>
        <end position="399"/>
    </location>
</feature>
<protein>
    <submittedName>
        <fullName evidence="7">Uncharacterized protein</fullName>
    </submittedName>
</protein>
<comment type="caution">
    <text evidence="7">The sequence shown here is derived from an EMBL/GenBank/DDBJ whole genome shotgun (WGS) entry which is preliminary data.</text>
</comment>
<gene>
    <name evidence="7" type="ORF">EP57_16255</name>
</gene>
<feature type="transmembrane region" description="Helical" evidence="6">
    <location>
        <begin position="80"/>
        <end position="107"/>
    </location>
</feature>
<dbReference type="AlphaFoldDB" id="A0A099W0L9"/>
<evidence type="ECO:0000256" key="2">
    <source>
        <dbReference type="ARBA" id="ARBA00022475"/>
    </source>
</evidence>
<evidence type="ECO:0000256" key="6">
    <source>
        <dbReference type="SAM" id="Phobius"/>
    </source>
</evidence>
<proteinExistence type="predicted"/>
<feature type="transmembrane region" description="Helical" evidence="6">
    <location>
        <begin position="355"/>
        <end position="373"/>
    </location>
</feature>
<feature type="transmembrane region" description="Helical" evidence="6">
    <location>
        <begin position="411"/>
        <end position="430"/>
    </location>
</feature>
<dbReference type="RefSeq" id="WP_052167728.1">
    <property type="nucleotide sequence ID" value="NZ_CBCSHQ010000009.1"/>
</dbReference>
<dbReference type="PANTHER" id="PTHR30250">
    <property type="entry name" value="PST FAMILY PREDICTED COLANIC ACID TRANSPORTER"/>
    <property type="match status" value="1"/>
</dbReference>
<organism evidence="7 8">
    <name type="scientific">Listeria booriae</name>
    <dbReference type="NCBI Taxonomy" id="1552123"/>
    <lineage>
        <taxon>Bacteria</taxon>
        <taxon>Bacillati</taxon>
        <taxon>Bacillota</taxon>
        <taxon>Bacilli</taxon>
        <taxon>Bacillales</taxon>
        <taxon>Listeriaceae</taxon>
        <taxon>Listeria</taxon>
    </lineage>
</organism>
<feature type="transmembrane region" description="Helical" evidence="6">
    <location>
        <begin position="142"/>
        <end position="164"/>
    </location>
</feature>
<keyword evidence="4 6" id="KW-1133">Transmembrane helix</keyword>